<evidence type="ECO:0000256" key="1">
    <source>
        <dbReference type="SAM" id="Phobius"/>
    </source>
</evidence>
<keyword evidence="3" id="KW-1185">Reference proteome</keyword>
<keyword evidence="1" id="KW-0812">Transmembrane</keyword>
<keyword evidence="1" id="KW-1133">Transmembrane helix</keyword>
<evidence type="ECO:0000313" key="3">
    <source>
        <dbReference type="Proteomes" id="UP000252519"/>
    </source>
</evidence>
<dbReference type="EMBL" id="JOJR01000338">
    <property type="protein sequence ID" value="RCN39433.1"/>
    <property type="molecule type" value="Genomic_DNA"/>
</dbReference>
<sequence length="153" mass="17370">MLIKCDDEGDDSVCVARTPIRVRMRYLRRVYFVLAVQQLILATASFILYMTPGVRPFVQNYTSTTWSTALALVVSTLMATLTRDVFSFFCLRHAANHALRLAGLTFFLFTLVLALMCADKTVAAICRLLGDFGVLLYLASRLELRNRMSLIFW</sequence>
<protein>
    <submittedName>
        <fullName evidence="2">Uncharacterized protein</fullName>
    </submittedName>
</protein>
<dbReference type="AlphaFoldDB" id="A0A368G4S3"/>
<comment type="caution">
    <text evidence="2">The sequence shown here is derived from an EMBL/GenBank/DDBJ whole genome shotgun (WGS) entry which is preliminary data.</text>
</comment>
<name>A0A368G4S3_ANCCA</name>
<feature type="transmembrane region" description="Helical" evidence="1">
    <location>
        <begin position="98"/>
        <end position="116"/>
    </location>
</feature>
<evidence type="ECO:0000313" key="2">
    <source>
        <dbReference type="EMBL" id="RCN39433.1"/>
    </source>
</evidence>
<proteinExistence type="predicted"/>
<keyword evidence="1" id="KW-0472">Membrane</keyword>
<feature type="transmembrane region" description="Helical" evidence="1">
    <location>
        <begin position="30"/>
        <end position="49"/>
    </location>
</feature>
<feature type="transmembrane region" description="Helical" evidence="1">
    <location>
        <begin position="69"/>
        <end position="91"/>
    </location>
</feature>
<feature type="transmembrane region" description="Helical" evidence="1">
    <location>
        <begin position="122"/>
        <end position="139"/>
    </location>
</feature>
<reference evidence="2 3" key="1">
    <citation type="submission" date="2014-10" db="EMBL/GenBank/DDBJ databases">
        <title>Draft genome of the hookworm Ancylostoma caninum.</title>
        <authorList>
            <person name="Mitreva M."/>
        </authorList>
    </citation>
    <scope>NUCLEOTIDE SEQUENCE [LARGE SCALE GENOMIC DNA]</scope>
    <source>
        <strain evidence="2 3">Baltimore</strain>
    </source>
</reference>
<accession>A0A368G4S3</accession>
<organism evidence="2 3">
    <name type="scientific">Ancylostoma caninum</name>
    <name type="common">Dog hookworm</name>
    <dbReference type="NCBI Taxonomy" id="29170"/>
    <lineage>
        <taxon>Eukaryota</taxon>
        <taxon>Metazoa</taxon>
        <taxon>Ecdysozoa</taxon>
        <taxon>Nematoda</taxon>
        <taxon>Chromadorea</taxon>
        <taxon>Rhabditida</taxon>
        <taxon>Rhabditina</taxon>
        <taxon>Rhabditomorpha</taxon>
        <taxon>Strongyloidea</taxon>
        <taxon>Ancylostomatidae</taxon>
        <taxon>Ancylostomatinae</taxon>
        <taxon>Ancylostoma</taxon>
    </lineage>
</organism>
<dbReference type="Proteomes" id="UP000252519">
    <property type="component" value="Unassembled WGS sequence"/>
</dbReference>
<gene>
    <name evidence="2" type="ORF">ANCCAN_14639</name>
</gene>
<dbReference type="STRING" id="29170.A0A368G4S3"/>
<dbReference type="OrthoDB" id="7933078at2759"/>